<dbReference type="CDD" id="cd01174">
    <property type="entry name" value="ribokinase"/>
    <property type="match status" value="1"/>
</dbReference>
<evidence type="ECO:0000256" key="8">
    <source>
        <dbReference type="ARBA" id="ARBA00022840"/>
    </source>
</evidence>
<feature type="binding site" evidence="12">
    <location>
        <position position="179"/>
    </location>
    <ligand>
        <name>ATP</name>
        <dbReference type="ChEBI" id="CHEBI:30616"/>
    </ligand>
</feature>
<comment type="similarity">
    <text evidence="1">Belongs to the carbohydrate kinase pfkB family.</text>
</comment>
<dbReference type="GO" id="GO:0005829">
    <property type="term" value="C:cytosol"/>
    <property type="evidence" value="ECO:0007669"/>
    <property type="project" value="TreeGrafter"/>
</dbReference>
<keyword evidence="8 12" id="KW-0067">ATP-binding</keyword>
<accession>A0A7D4UFG9</accession>
<gene>
    <name evidence="12" type="primary">rbsK</name>
    <name evidence="14" type="ORF">HQM25_01760</name>
</gene>
<evidence type="ECO:0000256" key="11">
    <source>
        <dbReference type="ARBA" id="ARBA00023277"/>
    </source>
</evidence>
<evidence type="ECO:0000256" key="7">
    <source>
        <dbReference type="ARBA" id="ARBA00022777"/>
    </source>
</evidence>
<keyword evidence="10 12" id="KW-0630">Potassium</keyword>
<dbReference type="Proteomes" id="UP000502498">
    <property type="component" value="Chromosome"/>
</dbReference>
<feature type="domain" description="Carbohydrate kinase PfkB" evidence="13">
    <location>
        <begin position="7"/>
        <end position="268"/>
    </location>
</feature>
<evidence type="ECO:0000256" key="4">
    <source>
        <dbReference type="ARBA" id="ARBA00022679"/>
    </source>
</evidence>
<keyword evidence="5 12" id="KW-0479">Metal-binding</keyword>
<comment type="cofactor">
    <cofactor evidence="12">
        <name>Mg(2+)</name>
        <dbReference type="ChEBI" id="CHEBI:18420"/>
    </cofactor>
    <text evidence="12">Requires a divalent cation, most likely magnesium in vivo, as an electrophilic catalyst to aid phosphoryl group transfer. It is the chelate of the metal and the nucleotide that is the actual substrate.</text>
</comment>
<dbReference type="InterPro" id="IPR011877">
    <property type="entry name" value="Ribokinase"/>
</dbReference>
<dbReference type="AlphaFoldDB" id="A0A7D4UFG9"/>
<evidence type="ECO:0000313" key="14">
    <source>
        <dbReference type="EMBL" id="QKJ18249.1"/>
    </source>
</evidence>
<dbReference type="GO" id="GO:0046872">
    <property type="term" value="F:metal ion binding"/>
    <property type="evidence" value="ECO:0007669"/>
    <property type="project" value="UniProtKB-KW"/>
</dbReference>
<dbReference type="GO" id="GO:0004747">
    <property type="term" value="F:ribokinase activity"/>
    <property type="evidence" value="ECO:0007669"/>
    <property type="project" value="UniProtKB-UniRule"/>
</dbReference>
<comment type="pathway">
    <text evidence="12">Carbohydrate metabolism; D-ribose degradation; D-ribose 5-phosphate from beta-D-ribopyranose: step 2/2.</text>
</comment>
<evidence type="ECO:0000259" key="13">
    <source>
        <dbReference type="Pfam" id="PF00294"/>
    </source>
</evidence>
<evidence type="ECO:0000256" key="10">
    <source>
        <dbReference type="ARBA" id="ARBA00022958"/>
    </source>
</evidence>
<name>A0A7D4UFG9_9MICO</name>
<feature type="binding site" evidence="12">
    <location>
        <begin position="15"/>
        <end position="17"/>
    </location>
    <ligand>
        <name>substrate</name>
    </ligand>
</feature>
<feature type="active site" description="Proton acceptor" evidence="12">
    <location>
        <position position="231"/>
    </location>
</feature>
<dbReference type="Pfam" id="PF00294">
    <property type="entry name" value="PfkB"/>
    <property type="match status" value="1"/>
</dbReference>
<dbReference type="InterPro" id="IPR002139">
    <property type="entry name" value="Ribo/fructo_kinase"/>
</dbReference>
<dbReference type="Gene3D" id="3.40.1190.20">
    <property type="match status" value="1"/>
</dbReference>
<keyword evidence="6 12" id="KW-0547">Nucleotide-binding</keyword>
<keyword evidence="11 12" id="KW-0119">Carbohydrate metabolism</keyword>
<dbReference type="PRINTS" id="PR00990">
    <property type="entry name" value="RIBOKINASE"/>
</dbReference>
<evidence type="ECO:0000256" key="9">
    <source>
        <dbReference type="ARBA" id="ARBA00022842"/>
    </source>
</evidence>
<feature type="binding site" evidence="12">
    <location>
        <position position="225"/>
    </location>
    <ligand>
        <name>K(+)</name>
        <dbReference type="ChEBI" id="CHEBI:29103"/>
    </ligand>
</feature>
<feature type="binding site" evidence="12">
    <location>
        <position position="231"/>
    </location>
    <ligand>
        <name>substrate</name>
    </ligand>
</feature>
<dbReference type="PANTHER" id="PTHR10584">
    <property type="entry name" value="SUGAR KINASE"/>
    <property type="match status" value="1"/>
</dbReference>
<dbReference type="EC" id="2.7.1.15" evidence="2 12"/>
<reference evidence="14 15" key="1">
    <citation type="submission" date="2020-05" db="EMBL/GenBank/DDBJ databases">
        <title>Strain PA2F3 complete genome.</title>
        <authorList>
            <person name="Kim Y.-S."/>
            <person name="Kim S.-J."/>
            <person name="Jung H.-k."/>
            <person name="Kim S.-E."/>
            <person name="Kim K.-H."/>
        </authorList>
    </citation>
    <scope>NUCLEOTIDE SEQUENCE [LARGE SCALE GENOMIC DNA]</scope>
    <source>
        <strain evidence="14 15">PA2F3</strain>
    </source>
</reference>
<evidence type="ECO:0000256" key="2">
    <source>
        <dbReference type="ARBA" id="ARBA00012035"/>
    </source>
</evidence>
<keyword evidence="12" id="KW-0963">Cytoplasm</keyword>
<evidence type="ECO:0000256" key="1">
    <source>
        <dbReference type="ARBA" id="ARBA00005380"/>
    </source>
</evidence>
<keyword evidence="4 12" id="KW-0808">Transferase</keyword>
<feature type="binding site" evidence="12">
    <location>
        <position position="264"/>
    </location>
    <ligand>
        <name>K(+)</name>
        <dbReference type="ChEBI" id="CHEBI:29103"/>
    </ligand>
</feature>
<evidence type="ECO:0000256" key="3">
    <source>
        <dbReference type="ARBA" id="ARBA00016943"/>
    </source>
</evidence>
<comment type="function">
    <text evidence="12">Catalyzes the phosphorylation of ribose at O-5 in a reaction requiring ATP and magnesium. The resulting D-ribose-5-phosphate can then be used either for sythesis of nucleotides, histidine, and tryptophan, or as a component of the pentose phosphate pathway.</text>
</comment>
<dbReference type="PANTHER" id="PTHR10584:SF166">
    <property type="entry name" value="RIBOKINASE"/>
    <property type="match status" value="1"/>
</dbReference>
<dbReference type="UniPathway" id="UPA00916">
    <property type="reaction ID" value="UER00889"/>
</dbReference>
<protein>
    <recommendedName>
        <fullName evidence="3 12">Ribokinase</fullName>
        <shortName evidence="12">RK</shortName>
        <ecNumber evidence="2 12">2.7.1.15</ecNumber>
    </recommendedName>
</protein>
<dbReference type="HAMAP" id="MF_01987">
    <property type="entry name" value="Ribokinase"/>
    <property type="match status" value="1"/>
</dbReference>
<proteinExistence type="inferred from homology"/>
<organism evidence="14 15">
    <name type="scientific">Microbacterium hominis</name>
    <dbReference type="NCBI Taxonomy" id="162426"/>
    <lineage>
        <taxon>Bacteria</taxon>
        <taxon>Bacillati</taxon>
        <taxon>Actinomycetota</taxon>
        <taxon>Actinomycetes</taxon>
        <taxon>Micrococcales</taxon>
        <taxon>Microbacteriaceae</taxon>
        <taxon>Microbacterium</taxon>
    </lineage>
</organism>
<dbReference type="SUPFAM" id="SSF53613">
    <property type="entry name" value="Ribokinase-like"/>
    <property type="match status" value="1"/>
</dbReference>
<comment type="activity regulation">
    <text evidence="12">Activated by a monovalent cation that binds near, but not in, the active site. The most likely occupant of the site in vivo is potassium. Ion binding induces a conformational change that may alter substrate affinity.</text>
</comment>
<feature type="binding site" evidence="12">
    <location>
        <position position="261"/>
    </location>
    <ligand>
        <name>K(+)</name>
        <dbReference type="ChEBI" id="CHEBI:29103"/>
    </ligand>
</feature>
<dbReference type="InterPro" id="IPR002173">
    <property type="entry name" value="Carboh/pur_kinase_PfkB_CS"/>
</dbReference>
<dbReference type="EMBL" id="CP054038">
    <property type="protein sequence ID" value="QKJ18249.1"/>
    <property type="molecule type" value="Genomic_DNA"/>
</dbReference>
<evidence type="ECO:0000256" key="6">
    <source>
        <dbReference type="ARBA" id="ARBA00022741"/>
    </source>
</evidence>
<evidence type="ECO:0000313" key="15">
    <source>
        <dbReference type="Proteomes" id="UP000502498"/>
    </source>
</evidence>
<evidence type="ECO:0000256" key="12">
    <source>
        <dbReference type="HAMAP-Rule" id="MF_01987"/>
    </source>
</evidence>
<dbReference type="GO" id="GO:0019303">
    <property type="term" value="P:D-ribose catabolic process"/>
    <property type="evidence" value="ECO:0007669"/>
    <property type="project" value="UniProtKB-UniRule"/>
</dbReference>
<keyword evidence="9 12" id="KW-0460">Magnesium</keyword>
<comment type="subunit">
    <text evidence="12">Homodimer.</text>
</comment>
<dbReference type="GO" id="GO:0005524">
    <property type="term" value="F:ATP binding"/>
    <property type="evidence" value="ECO:0007669"/>
    <property type="project" value="UniProtKB-UniRule"/>
</dbReference>
<comment type="caution">
    <text evidence="12">Lacks conserved residue(s) required for the propagation of feature annotation.</text>
</comment>
<comment type="catalytic activity">
    <reaction evidence="12">
        <text>D-ribose + ATP = D-ribose 5-phosphate + ADP + H(+)</text>
        <dbReference type="Rhea" id="RHEA:13697"/>
        <dbReference type="ChEBI" id="CHEBI:15378"/>
        <dbReference type="ChEBI" id="CHEBI:30616"/>
        <dbReference type="ChEBI" id="CHEBI:47013"/>
        <dbReference type="ChEBI" id="CHEBI:78346"/>
        <dbReference type="ChEBI" id="CHEBI:456216"/>
        <dbReference type="EC" id="2.7.1.15"/>
    </reaction>
</comment>
<feature type="binding site" evidence="12">
    <location>
        <position position="227"/>
    </location>
    <ligand>
        <name>K(+)</name>
        <dbReference type="ChEBI" id="CHEBI:29103"/>
    </ligand>
</feature>
<keyword evidence="7 12" id="KW-0418">Kinase</keyword>
<feature type="binding site" evidence="12">
    <location>
        <begin position="230"/>
        <end position="231"/>
    </location>
    <ligand>
        <name>ATP</name>
        <dbReference type="ChEBI" id="CHEBI:30616"/>
    </ligand>
</feature>
<dbReference type="InterPro" id="IPR029056">
    <property type="entry name" value="Ribokinase-like"/>
</dbReference>
<comment type="subcellular location">
    <subcellularLocation>
        <location evidence="12">Cytoplasm</location>
    </subcellularLocation>
</comment>
<dbReference type="PROSITE" id="PS00584">
    <property type="entry name" value="PFKB_KINASES_2"/>
    <property type="match status" value="1"/>
</dbReference>
<feature type="binding site" evidence="12">
    <location>
        <position position="138"/>
    </location>
    <ligand>
        <name>substrate</name>
    </ligand>
</feature>
<comment type="similarity">
    <text evidence="12">Belongs to the carbohydrate kinase PfkB family. Ribokinase subfamily.</text>
</comment>
<dbReference type="InterPro" id="IPR011611">
    <property type="entry name" value="PfkB_dom"/>
</dbReference>
<evidence type="ECO:0000256" key="5">
    <source>
        <dbReference type="ARBA" id="ARBA00022723"/>
    </source>
</evidence>
<feature type="binding site" evidence="12">
    <location>
        <begin position="43"/>
        <end position="47"/>
    </location>
    <ligand>
        <name>substrate</name>
    </ligand>
</feature>
<feature type="binding site" evidence="12">
    <location>
        <begin position="198"/>
        <end position="203"/>
    </location>
    <ligand>
        <name>ATP</name>
        <dbReference type="ChEBI" id="CHEBI:30616"/>
    </ligand>
</feature>
<sequence>MTASRPELTVVGAINLDLTATTRRMPAPGETVADGVLSQQPGGKGANQAIAAARLGASVRMLGAVGDDANGALLRGALAAGGVDVRGVQTVAGATGIALITVDAEGENCIVVCPGVNSAIETEAVRVHAHTAVLAQLEVPLEVVSHVSELTDGFFALNLSPARDIPEVLWQRVDLFIVNEDEYAAAPRLRNARLVAVTLGARGAILYRHGTQIASAHVPATLVVNTVGAGDSFAAALTVGLLRGDPPQDALHRACAVGAAAVGDPRSQPELRDLSDYPAR</sequence>